<proteinExistence type="predicted"/>
<dbReference type="EMBL" id="JAGSCS010000054">
    <property type="protein sequence ID" value="MBR0577495.1"/>
    <property type="molecule type" value="Genomic_DNA"/>
</dbReference>
<organism evidence="1 2">
    <name type="scientific">Proteiniclasticum sediminis</name>
    <dbReference type="NCBI Taxonomy" id="2804028"/>
    <lineage>
        <taxon>Bacteria</taxon>
        <taxon>Bacillati</taxon>
        <taxon>Bacillota</taxon>
        <taxon>Clostridia</taxon>
        <taxon>Eubacteriales</taxon>
        <taxon>Clostridiaceae</taxon>
        <taxon>Proteiniclasticum</taxon>
    </lineage>
</organism>
<dbReference type="InterPro" id="IPR006637">
    <property type="entry name" value="ChW"/>
</dbReference>
<name>A0A941HRZ7_9CLOT</name>
<dbReference type="RefSeq" id="WP_211802886.1">
    <property type="nucleotide sequence ID" value="NZ_JAGSCS010000054.1"/>
</dbReference>
<sequence length="58" mass="6196">MGASKLWESSWWVRQKAGTTGQALRMEALKLTVVKDGAGETTSRVAALEGPGGTVRYT</sequence>
<keyword evidence="2" id="KW-1185">Reference proteome</keyword>
<dbReference type="Proteomes" id="UP000675379">
    <property type="component" value="Unassembled WGS sequence"/>
</dbReference>
<feature type="non-terminal residue" evidence="1">
    <location>
        <position position="58"/>
    </location>
</feature>
<accession>A0A941HRZ7</accession>
<protein>
    <submittedName>
        <fullName evidence="1">Uncharacterized protein</fullName>
    </submittedName>
</protein>
<reference evidence="1" key="1">
    <citation type="submission" date="2021-04" db="EMBL/GenBank/DDBJ databases">
        <title>Proteiniclasticum sedimins sp. nov., an obligate anaerobic bacterium isolated from anaerobic sludge.</title>
        <authorList>
            <person name="Liu J."/>
        </authorList>
    </citation>
    <scope>NUCLEOTIDE SEQUENCE</scope>
    <source>
        <strain evidence="1">BAD-10</strain>
    </source>
</reference>
<dbReference type="Pfam" id="PF07538">
    <property type="entry name" value="ChW"/>
    <property type="match status" value="1"/>
</dbReference>
<evidence type="ECO:0000313" key="2">
    <source>
        <dbReference type="Proteomes" id="UP000675379"/>
    </source>
</evidence>
<comment type="caution">
    <text evidence="1">The sequence shown here is derived from an EMBL/GenBank/DDBJ whole genome shotgun (WGS) entry which is preliminary data.</text>
</comment>
<gene>
    <name evidence="1" type="ORF">KCG48_14405</name>
</gene>
<evidence type="ECO:0000313" key="1">
    <source>
        <dbReference type="EMBL" id="MBR0577495.1"/>
    </source>
</evidence>
<dbReference type="AlphaFoldDB" id="A0A941HRZ7"/>